<dbReference type="EMBL" id="SLUO01000014">
    <property type="protein sequence ID" value="TCL55604.1"/>
    <property type="molecule type" value="Genomic_DNA"/>
</dbReference>
<accession>A0A4R1QWN3</accession>
<gene>
    <name evidence="2" type="ORF">EDD76_11413</name>
</gene>
<keyword evidence="1" id="KW-0472">Membrane</keyword>
<dbReference type="Pfam" id="PF07963">
    <property type="entry name" value="N_methyl"/>
    <property type="match status" value="1"/>
</dbReference>
<evidence type="ECO:0000313" key="3">
    <source>
        <dbReference type="Proteomes" id="UP000295718"/>
    </source>
</evidence>
<protein>
    <submittedName>
        <fullName evidence="2">Pilin/secretion family protein with methylation motif</fullName>
    </submittedName>
</protein>
<name>A0A4R1QWN3_9FIRM</name>
<keyword evidence="3" id="KW-1185">Reference proteome</keyword>
<feature type="transmembrane region" description="Helical" evidence="1">
    <location>
        <begin position="12"/>
        <end position="33"/>
    </location>
</feature>
<dbReference type="RefSeq" id="WP_031389840.1">
    <property type="nucleotide sequence ID" value="NZ_JPNB01000001.1"/>
</dbReference>
<comment type="caution">
    <text evidence="2">The sequence shown here is derived from an EMBL/GenBank/DDBJ whole genome shotgun (WGS) entry which is preliminary data.</text>
</comment>
<organism evidence="2 3">
    <name type="scientific">Kineothrix alysoides</name>
    <dbReference type="NCBI Taxonomy" id="1469948"/>
    <lineage>
        <taxon>Bacteria</taxon>
        <taxon>Bacillati</taxon>
        <taxon>Bacillota</taxon>
        <taxon>Clostridia</taxon>
        <taxon>Lachnospirales</taxon>
        <taxon>Lachnospiraceae</taxon>
        <taxon>Kineothrix</taxon>
    </lineage>
</organism>
<evidence type="ECO:0000313" key="2">
    <source>
        <dbReference type="EMBL" id="TCL55604.1"/>
    </source>
</evidence>
<keyword evidence="1" id="KW-1133">Transmembrane helix</keyword>
<dbReference type="PROSITE" id="PS00409">
    <property type="entry name" value="PROKAR_NTER_METHYL"/>
    <property type="match status" value="1"/>
</dbReference>
<proteinExistence type="predicted"/>
<evidence type="ECO:0000256" key="1">
    <source>
        <dbReference type="SAM" id="Phobius"/>
    </source>
</evidence>
<keyword evidence="1" id="KW-0812">Transmembrane</keyword>
<dbReference type="InterPro" id="IPR012902">
    <property type="entry name" value="N_methyl_site"/>
</dbReference>
<dbReference type="OrthoDB" id="2063671at2"/>
<dbReference type="STRING" id="1469948.GCA_000732725_01109"/>
<dbReference type="AlphaFoldDB" id="A0A4R1QWN3"/>
<dbReference type="Proteomes" id="UP000295718">
    <property type="component" value="Unassembled WGS sequence"/>
</dbReference>
<reference evidence="2 3" key="1">
    <citation type="submission" date="2019-03" db="EMBL/GenBank/DDBJ databases">
        <title>Genomic Encyclopedia of Type Strains, Phase IV (KMG-IV): sequencing the most valuable type-strain genomes for metagenomic binning, comparative biology and taxonomic classification.</title>
        <authorList>
            <person name="Goeker M."/>
        </authorList>
    </citation>
    <scope>NUCLEOTIDE SEQUENCE [LARGE SCALE GENOMIC DNA]</scope>
    <source>
        <strain evidence="2 3">DSM 100556</strain>
    </source>
</reference>
<sequence>MGKKNNTGVTLVELLISIAILSIVGIAVFGFIVTSSKVYGKEVTETDLQYEAQLVINQLQDMLIDATDSVVYKVTFDDGTVLEVTDEEGIDEDKIHEKNMYIYNEKEYYQITWDKSEERIYYTKYIKGTDWEVDSNANHVRMADYVSNFRADISRLKEDSSVGFDFLFSINDVDYFTAHNITLRNRSASGADSDGSIIVKEAAQDKITITPAAFVLWPGDGVHFTHSITSDNGGYPSQDADWDLIADSAPAEKTVLKGDGTLEVDAEETNSRLTVRVTARYGKENEDGSINKPSKSAEVGVKQVTGVGVALTEGGSYTGLGIQRLIAGSTMKFTVNSIAGNIFVVPADLGAGTIKWYMEKGGEYASVDEKGMVSISDSAPVDTVIQVKAGFNRIGREWAYGYSNEYTVVRLKERGVIYVDDDYKDYIAPDEEVWWPEQQKVNIDWSKIPAELKTFDGAALRPPYSTIWLISVDGSKEEDNDTKGMQVLPYNVNTQNEYMILDTIRSMGWNNNVKIVKITLVIYNTQIGWWTQGEVFRSNTLTWNIPKAHYLYSYTKEGPYIDELSAFITNETPEAHIYYRIYGYASNEIRDWEYFDNPSGGWYQVTNQDYYTKYSEEKHKEKILKTVPEDKMIYFQPKNTVFSGYSVINHRIWSDYENTKITVNFNKANIYASGTDKTGYYVPLPGTEAYRNSGYLYGDCSFVITAKKTVKGSIYYKLEVTDKSGKEEKKAIGYYKSGNDKWSSEEPYKD</sequence>